<proteinExistence type="predicted"/>
<accession>A0AAV4FUM2</accession>
<gene>
    <name evidence="1" type="ORF">ElyMa_005790700</name>
</gene>
<organism evidence="1 2">
    <name type="scientific">Elysia marginata</name>
    <dbReference type="NCBI Taxonomy" id="1093978"/>
    <lineage>
        <taxon>Eukaryota</taxon>
        <taxon>Metazoa</taxon>
        <taxon>Spiralia</taxon>
        <taxon>Lophotrochozoa</taxon>
        <taxon>Mollusca</taxon>
        <taxon>Gastropoda</taxon>
        <taxon>Heterobranchia</taxon>
        <taxon>Euthyneura</taxon>
        <taxon>Panpulmonata</taxon>
        <taxon>Sacoglossa</taxon>
        <taxon>Placobranchoidea</taxon>
        <taxon>Plakobranchidae</taxon>
        <taxon>Elysia</taxon>
    </lineage>
</organism>
<dbReference type="EMBL" id="BMAT01011622">
    <property type="protein sequence ID" value="GFR76026.1"/>
    <property type="molecule type" value="Genomic_DNA"/>
</dbReference>
<sequence length="257" mass="29465">MKDVEYRACHNVVIDELSLQREKGNNESDAWDVVNAKFGLWETNIGLFQKNYRFGLRFLPRAELQWRKIVPYNTTCSSVQKIRECIAQRPYVTYECCIIELDRCTNSSGVGFNLPVLNDAVRYHSDLCTISERVLPDELFVDRTFLFGDKLLDLLQRFRIGGERCHLSDVTYGDGVYKIDFGTFVPVRDVCKMQGYCVLHGWNTVVRHGHVVDAAGDAAVLAVTFINCRHTDLFYTVLYVLFKMSDESLKAIAFATM</sequence>
<evidence type="ECO:0000313" key="2">
    <source>
        <dbReference type="Proteomes" id="UP000762676"/>
    </source>
</evidence>
<comment type="caution">
    <text evidence="1">The sequence shown here is derived from an EMBL/GenBank/DDBJ whole genome shotgun (WGS) entry which is preliminary data.</text>
</comment>
<reference evidence="1 2" key="1">
    <citation type="journal article" date="2021" name="Elife">
        <title>Chloroplast acquisition without the gene transfer in kleptoplastic sea slugs, Plakobranchus ocellatus.</title>
        <authorList>
            <person name="Maeda T."/>
            <person name="Takahashi S."/>
            <person name="Yoshida T."/>
            <person name="Shimamura S."/>
            <person name="Takaki Y."/>
            <person name="Nagai Y."/>
            <person name="Toyoda A."/>
            <person name="Suzuki Y."/>
            <person name="Arimoto A."/>
            <person name="Ishii H."/>
            <person name="Satoh N."/>
            <person name="Nishiyama T."/>
            <person name="Hasebe M."/>
            <person name="Maruyama T."/>
            <person name="Minagawa J."/>
            <person name="Obokata J."/>
            <person name="Shigenobu S."/>
        </authorList>
    </citation>
    <scope>NUCLEOTIDE SEQUENCE [LARGE SCALE GENOMIC DNA]</scope>
</reference>
<keyword evidence="2" id="KW-1185">Reference proteome</keyword>
<protein>
    <submittedName>
        <fullName evidence="1">Uncharacterized protein</fullName>
    </submittedName>
</protein>
<dbReference type="AlphaFoldDB" id="A0AAV4FUM2"/>
<evidence type="ECO:0000313" key="1">
    <source>
        <dbReference type="EMBL" id="GFR76026.1"/>
    </source>
</evidence>
<name>A0AAV4FUM2_9GAST</name>
<dbReference type="Proteomes" id="UP000762676">
    <property type="component" value="Unassembled WGS sequence"/>
</dbReference>